<dbReference type="Proteomes" id="UP000326557">
    <property type="component" value="Unassembled WGS sequence"/>
</dbReference>
<name>A0A5E7C6Y8_PSEFL</name>
<protein>
    <submittedName>
        <fullName evidence="1">Uncharacterized protein</fullName>
    </submittedName>
</protein>
<dbReference type="AlphaFoldDB" id="A0A5E7C6Y8"/>
<organism evidence="1 2">
    <name type="scientific">Pseudomonas fluorescens</name>
    <dbReference type="NCBI Taxonomy" id="294"/>
    <lineage>
        <taxon>Bacteria</taxon>
        <taxon>Pseudomonadati</taxon>
        <taxon>Pseudomonadota</taxon>
        <taxon>Gammaproteobacteria</taxon>
        <taxon>Pseudomonadales</taxon>
        <taxon>Pseudomonadaceae</taxon>
        <taxon>Pseudomonas</taxon>
    </lineage>
</organism>
<dbReference type="EMBL" id="CABVHP010000006">
    <property type="protein sequence ID" value="VVO00479.1"/>
    <property type="molecule type" value="Genomic_DNA"/>
</dbReference>
<accession>A0A5E7C6Y8</accession>
<sequence>MRGSLLPVWSRTWRELWSPLARHGSAPADLFCELYRALMPALKTPPSLAVLAEIIDDPPQSVRAFRRITADDLIDESALLSFLQNAYDVLDELAGDALANAYFNRLANFIDTYNLRYELRRPCQLYPTISGLFANLVQGLRDSNAKHPHLHTLQRDFDEAFRDLHDKGGGGRIKTCLQKQINLLEALGRDNPRVNEYALSSICDQLPHWPHAKVRNALKSLYGFTCDYPGIRHGGKPGSVEGNIEMRDMLALCILFTGFTPYLTDRLDVAAIFQGR</sequence>
<reference evidence="1 2" key="1">
    <citation type="submission" date="2019-09" db="EMBL/GenBank/DDBJ databases">
        <authorList>
            <person name="Chandra G."/>
            <person name="Truman W A."/>
        </authorList>
    </citation>
    <scope>NUCLEOTIDE SEQUENCE [LARGE SCALE GENOMIC DNA]</scope>
    <source>
        <strain evidence="1">PS704</strain>
    </source>
</reference>
<evidence type="ECO:0000313" key="2">
    <source>
        <dbReference type="Proteomes" id="UP000326557"/>
    </source>
</evidence>
<dbReference type="OrthoDB" id="9786278at2"/>
<proteinExistence type="predicted"/>
<gene>
    <name evidence="1" type="ORF">PS704_02618</name>
</gene>
<evidence type="ECO:0000313" key="1">
    <source>
        <dbReference type="EMBL" id="VVO00479.1"/>
    </source>
</evidence>